<dbReference type="Pfam" id="PF07686">
    <property type="entry name" value="V-set"/>
    <property type="match status" value="1"/>
</dbReference>
<dbReference type="InterPro" id="IPR000920">
    <property type="entry name" value="Myelin_P0-rel"/>
</dbReference>
<comment type="similarity">
    <text evidence="2">Belongs to the sodium channel auxiliary subunit SCN3B (TC 8.A.17) family.</text>
</comment>
<dbReference type="GO" id="GO:0005272">
    <property type="term" value="F:sodium channel activity"/>
    <property type="evidence" value="ECO:0007669"/>
    <property type="project" value="UniProtKB-KW"/>
</dbReference>
<gene>
    <name evidence="23" type="ORF">NDU88_000536</name>
</gene>
<evidence type="ECO:0000256" key="4">
    <source>
        <dbReference type="ARBA" id="ARBA00022461"/>
    </source>
</evidence>
<protein>
    <recommendedName>
        <fullName evidence="18">Sodium channel regulatory subunit beta-3</fullName>
    </recommendedName>
</protein>
<dbReference type="Proteomes" id="UP001066276">
    <property type="component" value="Chromosome 3_2"/>
</dbReference>
<keyword evidence="7 21" id="KW-0732">Signal</keyword>
<evidence type="ECO:0000259" key="22">
    <source>
        <dbReference type="PROSITE" id="PS50835"/>
    </source>
</evidence>
<evidence type="ECO:0000256" key="11">
    <source>
        <dbReference type="ARBA" id="ARBA00023065"/>
    </source>
</evidence>
<evidence type="ECO:0000256" key="16">
    <source>
        <dbReference type="ARBA" id="ARBA00023303"/>
    </source>
</evidence>
<dbReference type="InterPro" id="IPR003599">
    <property type="entry name" value="Ig_sub"/>
</dbReference>
<reference evidence="23" key="1">
    <citation type="journal article" date="2022" name="bioRxiv">
        <title>Sequencing and chromosome-scale assembly of the giantPleurodeles waltlgenome.</title>
        <authorList>
            <person name="Brown T."/>
            <person name="Elewa A."/>
            <person name="Iarovenko S."/>
            <person name="Subramanian E."/>
            <person name="Araus A.J."/>
            <person name="Petzold A."/>
            <person name="Susuki M."/>
            <person name="Suzuki K.-i.T."/>
            <person name="Hayashi T."/>
            <person name="Toyoda A."/>
            <person name="Oliveira C."/>
            <person name="Osipova E."/>
            <person name="Leigh N.D."/>
            <person name="Simon A."/>
            <person name="Yun M.H."/>
        </authorList>
    </citation>
    <scope>NUCLEOTIDE SEQUENCE</scope>
    <source>
        <strain evidence="23">20211129_DDA</strain>
        <tissue evidence="23">Liver</tissue>
    </source>
</reference>
<feature type="signal peptide" evidence="21">
    <location>
        <begin position="1"/>
        <end position="23"/>
    </location>
</feature>
<keyword evidence="12 20" id="KW-0472">Membrane</keyword>
<keyword evidence="9 20" id="KW-1133">Transmembrane helix</keyword>
<dbReference type="SMART" id="SM00409">
    <property type="entry name" value="IG"/>
    <property type="match status" value="1"/>
</dbReference>
<keyword evidence="3" id="KW-0813">Transport</keyword>
<evidence type="ECO:0000256" key="14">
    <source>
        <dbReference type="ARBA" id="ARBA00023180"/>
    </source>
</evidence>
<feature type="domain" description="Ig-like" evidence="22">
    <location>
        <begin position="23"/>
        <end position="130"/>
    </location>
</feature>
<evidence type="ECO:0000256" key="10">
    <source>
        <dbReference type="ARBA" id="ARBA00023053"/>
    </source>
</evidence>
<evidence type="ECO:0000256" key="6">
    <source>
        <dbReference type="ARBA" id="ARBA00022692"/>
    </source>
</evidence>
<keyword evidence="10" id="KW-0915">Sodium</keyword>
<sequence>MDSLRQLCWVAALLLLIVNFCSPVCVEVPSATEAVKGTSMKLLCISCMKREEVSADTFVEWYYRPEGGEDYLIYEYSQRPQDHVSPFQGRVQWEGSKDMQDVSITIHNVTMNDSGIFTCNVTRELKFEIHRPSVRSSRLIHLVVTEEAGEDFTAVVSEIMMYILLVFLTLWLLVEMVYCYRKISKNEETSQESPTDYLAIPSENKENCAVPVEE</sequence>
<keyword evidence="4" id="KW-0894">Sodium channel</keyword>
<comment type="subunit">
    <text evidence="19">A voltage-gated sodium (Nav) channel consists of an ion-conducting pore-forming alpha subunit functional on its own that is regulated by one or more beta subunits. Forms homodimers and homotrimers. SCN3B is non-covalently associated with alpha subunits and induces the formation of alpha subunit oligomers, including trimers. Interacts with SCN5A/Nav1.5; regulatory subunit of SCN5A/Nav1.5. Interacts with SCN7A/Nav2.1; probable regulatory subunit of SCN7A/Nav2.1. Interacts with SCN10A; regulatory subunit of SCN10A/Nav1.8. Interacts with NFASC; probably involved in targeting the sodium channels to the nodes of Ranvier.</text>
</comment>
<keyword evidence="5" id="KW-1003">Cell membrane</keyword>
<dbReference type="InterPro" id="IPR007110">
    <property type="entry name" value="Ig-like_dom"/>
</dbReference>
<evidence type="ECO:0000256" key="5">
    <source>
        <dbReference type="ARBA" id="ARBA00022475"/>
    </source>
</evidence>
<dbReference type="GO" id="GO:0044325">
    <property type="term" value="F:transmembrane transporter binding"/>
    <property type="evidence" value="ECO:0007669"/>
    <property type="project" value="TreeGrafter"/>
</dbReference>
<evidence type="ECO:0000256" key="1">
    <source>
        <dbReference type="ARBA" id="ARBA00004251"/>
    </source>
</evidence>
<keyword evidence="24" id="KW-1185">Reference proteome</keyword>
<evidence type="ECO:0000256" key="3">
    <source>
        <dbReference type="ARBA" id="ARBA00022448"/>
    </source>
</evidence>
<dbReference type="InterPro" id="IPR036179">
    <property type="entry name" value="Ig-like_dom_sf"/>
</dbReference>
<keyword evidence="17" id="KW-0393">Immunoglobulin domain</keyword>
<dbReference type="Gene3D" id="2.60.40.10">
    <property type="entry name" value="Immunoglobulins"/>
    <property type="match status" value="1"/>
</dbReference>
<dbReference type="GO" id="GO:0086091">
    <property type="term" value="P:regulation of heart rate by cardiac conduction"/>
    <property type="evidence" value="ECO:0007669"/>
    <property type="project" value="TreeGrafter"/>
</dbReference>
<feature type="chain" id="PRO_5043350250" description="Sodium channel regulatory subunit beta-3" evidence="21">
    <location>
        <begin position="24"/>
        <end position="214"/>
    </location>
</feature>
<evidence type="ECO:0000256" key="15">
    <source>
        <dbReference type="ARBA" id="ARBA00023201"/>
    </source>
</evidence>
<dbReference type="FunFam" id="2.60.40.10:FF:000375">
    <property type="entry name" value="Sodium channel beta 1 subunit"/>
    <property type="match status" value="1"/>
</dbReference>
<keyword evidence="14" id="KW-0325">Glycoprotein</keyword>
<keyword evidence="6 20" id="KW-0812">Transmembrane</keyword>
<keyword evidence="16" id="KW-0407">Ion channel</keyword>
<comment type="caution">
    <text evidence="23">The sequence shown here is derived from an EMBL/GenBank/DDBJ whole genome shotgun (WGS) entry which is preliminary data.</text>
</comment>
<evidence type="ECO:0000256" key="12">
    <source>
        <dbReference type="ARBA" id="ARBA00023136"/>
    </source>
</evidence>
<feature type="transmembrane region" description="Helical" evidence="20">
    <location>
        <begin position="159"/>
        <end position="180"/>
    </location>
</feature>
<keyword evidence="13" id="KW-1015">Disulfide bond</keyword>
<dbReference type="InterPro" id="IPR013783">
    <property type="entry name" value="Ig-like_fold"/>
</dbReference>
<name>A0AAV7TG61_PLEWA</name>
<evidence type="ECO:0000256" key="20">
    <source>
        <dbReference type="SAM" id="Phobius"/>
    </source>
</evidence>
<evidence type="ECO:0000256" key="18">
    <source>
        <dbReference type="ARBA" id="ARBA00044530"/>
    </source>
</evidence>
<evidence type="ECO:0000256" key="17">
    <source>
        <dbReference type="ARBA" id="ARBA00023319"/>
    </source>
</evidence>
<evidence type="ECO:0000256" key="8">
    <source>
        <dbReference type="ARBA" id="ARBA00022882"/>
    </source>
</evidence>
<dbReference type="PANTHER" id="PTHR10546:SF1">
    <property type="entry name" value="SODIUM CHANNEL SUBUNIT BETA-3"/>
    <property type="match status" value="1"/>
</dbReference>
<evidence type="ECO:0000256" key="19">
    <source>
        <dbReference type="ARBA" id="ARBA00049669"/>
    </source>
</evidence>
<dbReference type="AlphaFoldDB" id="A0AAV7TG61"/>
<proteinExistence type="inferred from homology"/>
<comment type="subcellular location">
    <subcellularLocation>
        <location evidence="1">Cell membrane</location>
        <topology evidence="1">Single-pass type I membrane protein</topology>
    </subcellularLocation>
</comment>
<dbReference type="PRINTS" id="PR00213">
    <property type="entry name" value="MYELINP0"/>
</dbReference>
<evidence type="ECO:0000256" key="7">
    <source>
        <dbReference type="ARBA" id="ARBA00022729"/>
    </source>
</evidence>
<keyword evidence="11" id="KW-0406">Ion transport</keyword>
<dbReference type="PANTHER" id="PTHR10546">
    <property type="entry name" value="SODIUM CHANNEL SUBUNIT BETA-1 AND 3"/>
    <property type="match status" value="1"/>
</dbReference>
<dbReference type="GO" id="GO:0086005">
    <property type="term" value="P:ventricular cardiac muscle cell action potential"/>
    <property type="evidence" value="ECO:0007669"/>
    <property type="project" value="TreeGrafter"/>
</dbReference>
<dbReference type="GO" id="GO:0019871">
    <property type="term" value="F:sodium channel inhibitor activity"/>
    <property type="evidence" value="ECO:0007669"/>
    <property type="project" value="TreeGrafter"/>
</dbReference>
<dbReference type="GO" id="GO:0001518">
    <property type="term" value="C:voltage-gated sodium channel complex"/>
    <property type="evidence" value="ECO:0007669"/>
    <property type="project" value="InterPro"/>
</dbReference>
<keyword evidence="8" id="KW-0851">Voltage-gated channel</keyword>
<evidence type="ECO:0000256" key="21">
    <source>
        <dbReference type="SAM" id="SignalP"/>
    </source>
</evidence>
<organism evidence="23 24">
    <name type="scientific">Pleurodeles waltl</name>
    <name type="common">Iberian ribbed newt</name>
    <dbReference type="NCBI Taxonomy" id="8319"/>
    <lineage>
        <taxon>Eukaryota</taxon>
        <taxon>Metazoa</taxon>
        <taxon>Chordata</taxon>
        <taxon>Craniata</taxon>
        <taxon>Vertebrata</taxon>
        <taxon>Euteleostomi</taxon>
        <taxon>Amphibia</taxon>
        <taxon>Batrachia</taxon>
        <taxon>Caudata</taxon>
        <taxon>Salamandroidea</taxon>
        <taxon>Salamandridae</taxon>
        <taxon>Pleurodelinae</taxon>
        <taxon>Pleurodeles</taxon>
    </lineage>
</organism>
<evidence type="ECO:0000313" key="24">
    <source>
        <dbReference type="Proteomes" id="UP001066276"/>
    </source>
</evidence>
<dbReference type="InterPro" id="IPR013106">
    <property type="entry name" value="Ig_V-set"/>
</dbReference>
<dbReference type="SUPFAM" id="SSF48726">
    <property type="entry name" value="Immunoglobulin"/>
    <property type="match status" value="1"/>
</dbReference>
<evidence type="ECO:0000256" key="13">
    <source>
        <dbReference type="ARBA" id="ARBA00023157"/>
    </source>
</evidence>
<evidence type="ECO:0000256" key="9">
    <source>
        <dbReference type="ARBA" id="ARBA00022989"/>
    </source>
</evidence>
<evidence type="ECO:0000313" key="23">
    <source>
        <dbReference type="EMBL" id="KAJ1175245.1"/>
    </source>
</evidence>
<dbReference type="EMBL" id="JANPWB010000006">
    <property type="protein sequence ID" value="KAJ1175245.1"/>
    <property type="molecule type" value="Genomic_DNA"/>
</dbReference>
<evidence type="ECO:0000256" key="2">
    <source>
        <dbReference type="ARBA" id="ARBA00010404"/>
    </source>
</evidence>
<accession>A0AAV7TG61</accession>
<dbReference type="InterPro" id="IPR027098">
    <property type="entry name" value="Na_channel_b1/b3"/>
</dbReference>
<dbReference type="PROSITE" id="PS50835">
    <property type="entry name" value="IG_LIKE"/>
    <property type="match status" value="1"/>
</dbReference>
<keyword evidence="15" id="KW-0739">Sodium transport</keyword>